<dbReference type="PANTHER" id="PTHR33116">
    <property type="entry name" value="REVERSE TRANSCRIPTASE ZINC-BINDING DOMAIN-CONTAINING PROTEIN-RELATED-RELATED"/>
    <property type="match status" value="1"/>
</dbReference>
<dbReference type="InterPro" id="IPR036397">
    <property type="entry name" value="RNaseH_sf"/>
</dbReference>
<evidence type="ECO:0000259" key="1">
    <source>
        <dbReference type="PROSITE" id="PS50878"/>
    </source>
</evidence>
<dbReference type="PANTHER" id="PTHR33116:SF86">
    <property type="entry name" value="REVERSE TRANSCRIPTASE DOMAIN-CONTAINING PROTEIN"/>
    <property type="match status" value="1"/>
</dbReference>
<dbReference type="Gene3D" id="3.30.420.10">
    <property type="entry name" value="Ribonuclease H-like superfamily/Ribonuclease H"/>
    <property type="match status" value="1"/>
</dbReference>
<dbReference type="InterPro" id="IPR043502">
    <property type="entry name" value="DNA/RNA_pol_sf"/>
</dbReference>
<dbReference type="InterPro" id="IPR002156">
    <property type="entry name" value="RNaseH_domain"/>
</dbReference>
<dbReference type="AlphaFoldDB" id="A0A8I6XAX0"/>
<dbReference type="Gramene" id="HORVU.MOREX.r3.4HG0351430.1">
    <property type="protein sequence ID" value="HORVU.MOREX.r3.4HG0351430.1.CDS1"/>
    <property type="gene ID" value="HORVU.MOREX.r3.4HG0351430"/>
</dbReference>
<dbReference type="Pfam" id="PF13456">
    <property type="entry name" value="RVT_3"/>
    <property type="match status" value="1"/>
</dbReference>
<dbReference type="InterPro" id="IPR012337">
    <property type="entry name" value="RNaseH-like_sf"/>
</dbReference>
<dbReference type="PROSITE" id="PS50878">
    <property type="entry name" value="RT_POL"/>
    <property type="match status" value="1"/>
</dbReference>
<reference evidence="2" key="2">
    <citation type="submission" date="2020-10" db="EMBL/GenBank/DDBJ databases">
        <authorList>
            <person name="Scholz U."/>
            <person name="Mascher M."/>
            <person name="Fiebig A."/>
        </authorList>
    </citation>
    <scope>NUCLEOTIDE SEQUENCE [LARGE SCALE GENOMIC DNA]</scope>
    <source>
        <strain evidence="2">cv. Morex</strain>
    </source>
</reference>
<feature type="domain" description="Reverse transcriptase" evidence="1">
    <location>
        <begin position="168"/>
        <end position="450"/>
    </location>
</feature>
<proteinExistence type="predicted"/>
<accession>A0A8I6XAX0</accession>
<dbReference type="Pfam" id="PF13966">
    <property type="entry name" value="zf-RVT"/>
    <property type="match status" value="1"/>
</dbReference>
<dbReference type="Proteomes" id="UP000011116">
    <property type="component" value="Chromosome 4H"/>
</dbReference>
<dbReference type="InterPro" id="IPR026960">
    <property type="entry name" value="RVT-Znf"/>
</dbReference>
<dbReference type="CDD" id="cd06222">
    <property type="entry name" value="RNase_H_like"/>
    <property type="match status" value="1"/>
</dbReference>
<sequence length="1066" mass="120151">MCAPVSEAKIREEGRLRGVVNDLEEKKNTRAKQRSHVAWLKDGNRNTRYFMAVASARRKKNRIKGLVKEDGTVVKEGNDLTNYVCSYFQGLFTSSMSGRLADLLDTVPARVTDDMSNIMSADFTREEVKAALDHIGDLKAPGPDGMPLVVYKRNWPLMGDQVVEEVLAVLNGGEIPAGWNDTVVVLIPKVKNPSRIKDLRPISLCNVLYKLVSKVIANRMKLILPQIISDNQSAFIPGRLITDNVLISYEISDYILHKTKGKEGYAAVKADMSKAYDRVEWSYLDAMLRRLGFQDRVVQLIMRCVRTVKYQIKVNGNLTEQFRPSRGLRQGDPLSPYLFVICAEGLSALLHAAESSGRLSGVKICTNAPMVSHLFFADDAVLLMKANQTEAAVVKGILDLYERCSGQCINTEKSAIMFTPNTIDTMREEVKNTLAIQSENWNEKYLGLPVHVGQSKRKAFSYVKGAVAGKVYGWKEKLIAKPGKEVLVKTVAQAIPTYAISCFYLTKSFCEELSSLLGKYWWSQQDKEDTIHWISWEKLTKPKNMGGLGFRDMDCFNRAMLSRQIWRLIQSPETLCARVLKARYYPNTHVLDASPKPGISYSWRSLLHGLELIKAGYIWRIGDGERVSIWHDPWIPRSWSRRVITPRQGNLLEYVCELIDPASGNWDERLVRDTFWADDVHHILRIPLQEGVPDFVAWQYDGKGEHSVRSAYKLQVRMGKLLEQGEVGASSATASTNHGTDESWTCLWKLPGPRNIQMFAWRLKHESLALRSNLRKRGIPVVDTKCLFCGKAEEDGGHLFIKCKHVKGVWRALALEPERAMLQEITSVHHALDYIWGLSEIKRMHILTFWWLWWSNRNKLREGEMSAQAEEVARRTQANVMEYMQIFRAPEKGKSPTKWKPPPSDMIKINADGSFIPGQADSSWGIVARDGNGAVLAARAGRQAHAADAFAAEVYALSHAITMAAELGMVRVIFETDSSLLTEAMDLSRADASAYASLIGDMKYQLKIWFSQQKISLCRRHANGAAHQLACIGRMYEPNHIEEWGNFVPAQVAACVEGDLPSHRSS</sequence>
<dbReference type="SMR" id="A0A8I6XAX0"/>
<dbReference type="InterPro" id="IPR000477">
    <property type="entry name" value="RT_dom"/>
</dbReference>
<reference evidence="2" key="3">
    <citation type="submission" date="2022-01" db="UniProtKB">
        <authorList>
            <consortium name="EnsemblPlants"/>
        </authorList>
    </citation>
    <scope>IDENTIFICATION</scope>
    <source>
        <strain evidence="2">subsp. vulgare</strain>
    </source>
</reference>
<dbReference type="Pfam" id="PF00078">
    <property type="entry name" value="RVT_1"/>
    <property type="match status" value="1"/>
</dbReference>
<dbReference type="InterPro" id="IPR044730">
    <property type="entry name" value="RNase_H-like_dom_plant"/>
</dbReference>
<dbReference type="CDD" id="cd01650">
    <property type="entry name" value="RT_nLTR_like"/>
    <property type="match status" value="1"/>
</dbReference>
<evidence type="ECO:0000313" key="2">
    <source>
        <dbReference type="EnsemblPlants" id="HORVU.MOREX.r3.4HG0351430.1.CDS1"/>
    </source>
</evidence>
<protein>
    <recommendedName>
        <fullName evidence="1">Reverse transcriptase domain-containing protein</fullName>
    </recommendedName>
</protein>
<name>A0A8I6XAX0_HORVV</name>
<dbReference type="GO" id="GO:0004523">
    <property type="term" value="F:RNA-DNA hybrid ribonuclease activity"/>
    <property type="evidence" value="ECO:0007669"/>
    <property type="project" value="InterPro"/>
</dbReference>
<keyword evidence="3" id="KW-1185">Reference proteome</keyword>
<dbReference type="GO" id="GO:0003676">
    <property type="term" value="F:nucleic acid binding"/>
    <property type="evidence" value="ECO:0007669"/>
    <property type="project" value="InterPro"/>
</dbReference>
<organism evidence="2 3">
    <name type="scientific">Hordeum vulgare subsp. vulgare</name>
    <name type="common">Domesticated barley</name>
    <dbReference type="NCBI Taxonomy" id="112509"/>
    <lineage>
        <taxon>Eukaryota</taxon>
        <taxon>Viridiplantae</taxon>
        <taxon>Streptophyta</taxon>
        <taxon>Embryophyta</taxon>
        <taxon>Tracheophyta</taxon>
        <taxon>Spermatophyta</taxon>
        <taxon>Magnoliopsida</taxon>
        <taxon>Liliopsida</taxon>
        <taxon>Poales</taxon>
        <taxon>Poaceae</taxon>
        <taxon>BOP clade</taxon>
        <taxon>Pooideae</taxon>
        <taxon>Triticodae</taxon>
        <taxon>Triticeae</taxon>
        <taxon>Hordeinae</taxon>
        <taxon>Hordeum</taxon>
    </lineage>
</organism>
<dbReference type="EnsemblPlants" id="HORVU.MOREX.r3.4HG0351430.1">
    <property type="protein sequence ID" value="HORVU.MOREX.r3.4HG0351430.1.CDS1"/>
    <property type="gene ID" value="HORVU.MOREX.r3.4HG0351430"/>
</dbReference>
<evidence type="ECO:0000313" key="3">
    <source>
        <dbReference type="Proteomes" id="UP000011116"/>
    </source>
</evidence>
<dbReference type="SUPFAM" id="SSF53098">
    <property type="entry name" value="Ribonuclease H-like"/>
    <property type="match status" value="1"/>
</dbReference>
<reference evidence="3" key="1">
    <citation type="journal article" date="2012" name="Nature">
        <title>A physical, genetic and functional sequence assembly of the barley genome.</title>
        <authorList>
            <consortium name="The International Barley Genome Sequencing Consortium"/>
            <person name="Mayer K.F."/>
            <person name="Waugh R."/>
            <person name="Brown J.W."/>
            <person name="Schulman A."/>
            <person name="Langridge P."/>
            <person name="Platzer M."/>
            <person name="Fincher G.B."/>
            <person name="Muehlbauer G.J."/>
            <person name="Sato K."/>
            <person name="Close T.J."/>
            <person name="Wise R.P."/>
            <person name="Stein N."/>
        </authorList>
    </citation>
    <scope>NUCLEOTIDE SEQUENCE [LARGE SCALE GENOMIC DNA]</scope>
    <source>
        <strain evidence="3">cv. Morex</strain>
    </source>
</reference>
<dbReference type="SUPFAM" id="SSF56672">
    <property type="entry name" value="DNA/RNA polymerases"/>
    <property type="match status" value="1"/>
</dbReference>